<dbReference type="Pfam" id="PF16227">
    <property type="entry name" value="DUF4886"/>
    <property type="match status" value="1"/>
</dbReference>
<dbReference type="GO" id="GO:0016788">
    <property type="term" value="F:hydrolase activity, acting on ester bonds"/>
    <property type="evidence" value="ECO:0007669"/>
    <property type="project" value="UniProtKB-ARBA"/>
</dbReference>
<dbReference type="Gene3D" id="3.40.50.1110">
    <property type="entry name" value="SGNH hydrolase"/>
    <property type="match status" value="1"/>
</dbReference>
<gene>
    <name evidence="3" type="ORF">AW736_00780</name>
</gene>
<evidence type="ECO:0000259" key="2">
    <source>
        <dbReference type="Pfam" id="PF16227"/>
    </source>
</evidence>
<protein>
    <recommendedName>
        <fullName evidence="2">DUF4886 domain-containing protein</fullName>
    </recommendedName>
</protein>
<organism evidence="3 4">
    <name type="scientific">Termitidicoccus mucosus</name>
    <dbReference type="NCBI Taxonomy" id="1184151"/>
    <lineage>
        <taxon>Bacteria</taxon>
        <taxon>Pseudomonadati</taxon>
        <taxon>Verrucomicrobiota</taxon>
        <taxon>Opitutia</taxon>
        <taxon>Opitutales</taxon>
        <taxon>Opitutaceae</taxon>
        <taxon>Termitidicoccus</taxon>
    </lineage>
</organism>
<evidence type="ECO:0000313" key="4">
    <source>
        <dbReference type="Proteomes" id="UP000078486"/>
    </source>
</evidence>
<dbReference type="InterPro" id="IPR036514">
    <property type="entry name" value="SGNH_hydro_sf"/>
</dbReference>
<accession>A0A178IKA9</accession>
<dbReference type="InterPro" id="IPR032616">
    <property type="entry name" value="DUF4886"/>
</dbReference>
<keyword evidence="1" id="KW-0732">Signal</keyword>
<dbReference type="AlphaFoldDB" id="A0A178IKA9"/>
<dbReference type="SUPFAM" id="SSF52266">
    <property type="entry name" value="SGNH hydrolase"/>
    <property type="match status" value="1"/>
</dbReference>
<sequence length="367" mass="40115">MKVFALFLRRPAFLACILAGVFSFGPGLAAQPTAACKPATRDAAKVLTIGNSFADNATSFLPQIVESTGRKLVLFRANLGGCSLERHARHLNAALANPDDPEGSPYRNNPGVLGITGKDKVSLPEALAAVDWDFVTIQEWSQRSYKPEYQEPYAKQIIDAVRKLAPKAEIVIHQTWAYREDHPFFQKDDGFTQQKMYDGLRAAYKELSARYGLRILPSGDAMQAARGTPRWQYRPDPDFDFKNPPAGRVPDQKGSLNVGWRWTKDKKGKQVFGLDAIHANAAGRYLTGCVFFEGFYGVDCSGVTFVPDDLTKDDATDLRRIAHSVSLGKCKSTCVPADGKHAPSNANNNNKPCKSGTVAGPACCNAN</sequence>
<evidence type="ECO:0000256" key="1">
    <source>
        <dbReference type="SAM" id="SignalP"/>
    </source>
</evidence>
<dbReference type="OrthoDB" id="265974at2"/>
<name>A0A178IKA9_9BACT</name>
<feature type="chain" id="PRO_5008089002" description="DUF4886 domain-containing protein" evidence="1">
    <location>
        <begin position="30"/>
        <end position="367"/>
    </location>
</feature>
<dbReference type="Proteomes" id="UP000078486">
    <property type="component" value="Unassembled WGS sequence"/>
</dbReference>
<dbReference type="RefSeq" id="WP_068768397.1">
    <property type="nucleotide sequence ID" value="NZ_CP109796.1"/>
</dbReference>
<feature type="signal peptide" evidence="1">
    <location>
        <begin position="1"/>
        <end position="29"/>
    </location>
</feature>
<proteinExistence type="predicted"/>
<reference evidence="3 4" key="1">
    <citation type="submission" date="2016-01" db="EMBL/GenBank/DDBJ databases">
        <title>High potential of lignocellulose degradation of a new Verrucomicrobia species.</title>
        <authorList>
            <person name="Wang Y."/>
            <person name="Shi Y."/>
            <person name="Qiu Z."/>
            <person name="Liu S."/>
            <person name="Yang H."/>
        </authorList>
    </citation>
    <scope>NUCLEOTIDE SEQUENCE [LARGE SCALE GENOMIC DNA]</scope>
    <source>
        <strain evidence="3 4">TSB47</strain>
    </source>
</reference>
<feature type="domain" description="DUF4886" evidence="2">
    <location>
        <begin position="45"/>
        <end position="228"/>
    </location>
</feature>
<dbReference type="STRING" id="1184151.AW736_00780"/>
<evidence type="ECO:0000313" key="3">
    <source>
        <dbReference type="EMBL" id="OAM90312.1"/>
    </source>
</evidence>
<keyword evidence="4" id="KW-1185">Reference proteome</keyword>
<dbReference type="EMBL" id="LRRQ01000061">
    <property type="protein sequence ID" value="OAM90312.1"/>
    <property type="molecule type" value="Genomic_DNA"/>
</dbReference>
<comment type="caution">
    <text evidence="3">The sequence shown here is derived from an EMBL/GenBank/DDBJ whole genome shotgun (WGS) entry which is preliminary data.</text>
</comment>